<dbReference type="Pfam" id="PF00589">
    <property type="entry name" value="Phage_integrase"/>
    <property type="match status" value="1"/>
</dbReference>
<dbReference type="RefSeq" id="WP_201427539.1">
    <property type="nucleotide sequence ID" value="NZ_JAEQMG010000074.1"/>
</dbReference>
<evidence type="ECO:0000256" key="3">
    <source>
        <dbReference type="ARBA" id="ARBA00023172"/>
    </source>
</evidence>
<feature type="domain" description="Tyr recombinase" evidence="4">
    <location>
        <begin position="1"/>
        <end position="203"/>
    </location>
</feature>
<dbReference type="InterPro" id="IPR050090">
    <property type="entry name" value="Tyrosine_recombinase_XerCD"/>
</dbReference>
<organism evidence="5 6">
    <name type="scientific">Ruminococcus difficilis</name>
    <dbReference type="NCBI Taxonomy" id="2763069"/>
    <lineage>
        <taxon>Bacteria</taxon>
        <taxon>Bacillati</taxon>
        <taxon>Bacillota</taxon>
        <taxon>Clostridia</taxon>
        <taxon>Eubacteriales</taxon>
        <taxon>Oscillospiraceae</taxon>
        <taxon>Ruminococcus</taxon>
    </lineage>
</organism>
<dbReference type="PROSITE" id="PS51898">
    <property type="entry name" value="TYR_RECOMBINASE"/>
    <property type="match status" value="1"/>
</dbReference>
<keyword evidence="6" id="KW-1185">Reference proteome</keyword>
<comment type="caution">
    <text evidence="5">The sequence shown here is derived from an EMBL/GenBank/DDBJ whole genome shotgun (WGS) entry which is preliminary data.</text>
</comment>
<keyword evidence="3" id="KW-0233">DNA recombination</keyword>
<dbReference type="GO" id="GO:0003677">
    <property type="term" value="F:DNA binding"/>
    <property type="evidence" value="ECO:0007669"/>
    <property type="project" value="UniProtKB-KW"/>
</dbReference>
<dbReference type="SUPFAM" id="SSF56349">
    <property type="entry name" value="DNA breaking-rejoining enzymes"/>
    <property type="match status" value="1"/>
</dbReference>
<evidence type="ECO:0000313" key="5">
    <source>
        <dbReference type="EMBL" id="MBK6088671.1"/>
    </source>
</evidence>
<feature type="non-terminal residue" evidence="5">
    <location>
        <position position="1"/>
    </location>
</feature>
<evidence type="ECO:0000256" key="1">
    <source>
        <dbReference type="ARBA" id="ARBA00008857"/>
    </source>
</evidence>
<dbReference type="PANTHER" id="PTHR30349:SF41">
    <property type="entry name" value="INTEGRASE_RECOMBINASE PROTEIN MJ0367-RELATED"/>
    <property type="match status" value="1"/>
</dbReference>
<dbReference type="InterPro" id="IPR011010">
    <property type="entry name" value="DNA_brk_join_enz"/>
</dbReference>
<evidence type="ECO:0000313" key="6">
    <source>
        <dbReference type="Proteomes" id="UP000633365"/>
    </source>
</evidence>
<proteinExistence type="inferred from homology"/>
<dbReference type="Gene3D" id="1.10.443.10">
    <property type="entry name" value="Intergrase catalytic core"/>
    <property type="match status" value="1"/>
</dbReference>
<dbReference type="EMBL" id="JAEQMG010000074">
    <property type="protein sequence ID" value="MBK6088671.1"/>
    <property type="molecule type" value="Genomic_DNA"/>
</dbReference>
<gene>
    <name evidence="5" type="ORF">JKK62_08415</name>
</gene>
<dbReference type="InterPro" id="IPR002104">
    <property type="entry name" value="Integrase_catalytic"/>
</dbReference>
<dbReference type="GO" id="GO:0015074">
    <property type="term" value="P:DNA integration"/>
    <property type="evidence" value="ECO:0007669"/>
    <property type="project" value="InterPro"/>
</dbReference>
<dbReference type="CDD" id="cd01189">
    <property type="entry name" value="INT_ICEBs1_C_like"/>
    <property type="match status" value="1"/>
</dbReference>
<keyword evidence="2" id="KW-0238">DNA-binding</keyword>
<sequence>IKAEAFKRFANGKPVYQQSAAYFLMLNTGLRAGELCGIINSDIDLENRVIHLQRGVKEVHVRDGLEYVPKLEVKVGKLKSKTSKRDVPLNDNAIEMINRLREEVYLGEDAPLIPDENSNFTNPRNMRNRFYRILDAIGMEHKGLHAFRHTFATRLINGVKQPDGSVKALSVKQVAELLGHTTSEITEIYYVKRDTTRLAGLTDNFNL</sequence>
<dbReference type="GO" id="GO:0006310">
    <property type="term" value="P:DNA recombination"/>
    <property type="evidence" value="ECO:0007669"/>
    <property type="project" value="UniProtKB-KW"/>
</dbReference>
<name>A0A934WPR5_9FIRM</name>
<dbReference type="PANTHER" id="PTHR30349">
    <property type="entry name" value="PHAGE INTEGRASE-RELATED"/>
    <property type="match status" value="1"/>
</dbReference>
<dbReference type="Proteomes" id="UP000633365">
    <property type="component" value="Unassembled WGS sequence"/>
</dbReference>
<accession>A0A934WPR5</accession>
<reference evidence="5" key="1">
    <citation type="submission" date="2021-01" db="EMBL/GenBank/DDBJ databases">
        <title>Genome public.</title>
        <authorList>
            <person name="Liu C."/>
            <person name="Sun Q."/>
        </authorList>
    </citation>
    <scope>NUCLEOTIDE SEQUENCE</scope>
    <source>
        <strain evidence="5">M6</strain>
    </source>
</reference>
<dbReference type="InterPro" id="IPR013762">
    <property type="entry name" value="Integrase-like_cat_sf"/>
</dbReference>
<protein>
    <submittedName>
        <fullName evidence="5">Site-specific integrase</fullName>
    </submittedName>
</protein>
<comment type="similarity">
    <text evidence="1">Belongs to the 'phage' integrase family.</text>
</comment>
<dbReference type="AlphaFoldDB" id="A0A934WPR5"/>
<evidence type="ECO:0000256" key="2">
    <source>
        <dbReference type="ARBA" id="ARBA00023125"/>
    </source>
</evidence>
<evidence type="ECO:0000259" key="4">
    <source>
        <dbReference type="PROSITE" id="PS51898"/>
    </source>
</evidence>